<dbReference type="EMBL" id="WVTA01000001">
    <property type="protein sequence ID" value="KAK3217356.1"/>
    <property type="molecule type" value="Genomic_DNA"/>
</dbReference>
<evidence type="ECO:0000313" key="6">
    <source>
        <dbReference type="EMBL" id="KAK3217356.1"/>
    </source>
</evidence>
<dbReference type="GO" id="GO:0016846">
    <property type="term" value="F:carbon-sulfur lyase activity"/>
    <property type="evidence" value="ECO:0007669"/>
    <property type="project" value="InterPro"/>
</dbReference>
<dbReference type="SUPFAM" id="SSF51316">
    <property type="entry name" value="Mss4-like"/>
    <property type="match status" value="1"/>
</dbReference>
<dbReference type="PANTHER" id="PTHR33337">
    <property type="entry name" value="GFA DOMAIN-CONTAINING PROTEIN"/>
    <property type="match status" value="1"/>
</dbReference>
<dbReference type="AlphaFoldDB" id="A0AAN6RMZ8"/>
<name>A0AAN6RMZ8_9PLEO</name>
<keyword evidence="2" id="KW-0479">Metal-binding</keyword>
<keyword evidence="7" id="KW-1185">Reference proteome</keyword>
<dbReference type="PANTHER" id="PTHR33337:SF33">
    <property type="entry name" value="CENP-V_GFA DOMAIN-CONTAINING PROTEIN"/>
    <property type="match status" value="1"/>
</dbReference>
<dbReference type="InterPro" id="IPR011057">
    <property type="entry name" value="Mss4-like_sf"/>
</dbReference>
<dbReference type="InterPro" id="IPR006913">
    <property type="entry name" value="CENP-V/GFA"/>
</dbReference>
<organism evidence="6 7">
    <name type="scientific">Pseudopithomyces chartarum</name>
    <dbReference type="NCBI Taxonomy" id="1892770"/>
    <lineage>
        <taxon>Eukaryota</taxon>
        <taxon>Fungi</taxon>
        <taxon>Dikarya</taxon>
        <taxon>Ascomycota</taxon>
        <taxon>Pezizomycotina</taxon>
        <taxon>Dothideomycetes</taxon>
        <taxon>Pleosporomycetidae</taxon>
        <taxon>Pleosporales</taxon>
        <taxon>Massarineae</taxon>
        <taxon>Didymosphaeriaceae</taxon>
        <taxon>Pseudopithomyces</taxon>
    </lineage>
</organism>
<evidence type="ECO:0000259" key="5">
    <source>
        <dbReference type="Pfam" id="PF04828"/>
    </source>
</evidence>
<evidence type="ECO:0000256" key="3">
    <source>
        <dbReference type="ARBA" id="ARBA00022833"/>
    </source>
</evidence>
<dbReference type="Pfam" id="PF04828">
    <property type="entry name" value="GFA"/>
    <property type="match status" value="1"/>
</dbReference>
<accession>A0AAN6RMZ8</accession>
<reference evidence="6 7" key="1">
    <citation type="submission" date="2021-02" db="EMBL/GenBank/DDBJ databases">
        <title>Genome assembly of Pseudopithomyces chartarum.</title>
        <authorList>
            <person name="Jauregui R."/>
            <person name="Singh J."/>
            <person name="Voisey C."/>
        </authorList>
    </citation>
    <scope>NUCLEOTIDE SEQUENCE [LARGE SCALE GENOMIC DNA]</scope>
    <source>
        <strain evidence="6 7">AGR01</strain>
    </source>
</reference>
<evidence type="ECO:0000256" key="1">
    <source>
        <dbReference type="ARBA" id="ARBA00005495"/>
    </source>
</evidence>
<proteinExistence type="inferred from homology"/>
<comment type="caution">
    <text evidence="6">The sequence shown here is derived from an EMBL/GenBank/DDBJ whole genome shotgun (WGS) entry which is preliminary data.</text>
</comment>
<keyword evidence="4" id="KW-0456">Lyase</keyword>
<gene>
    <name evidence="6" type="ORF">GRF29_1g2810831</name>
</gene>
<dbReference type="GO" id="GO:0046872">
    <property type="term" value="F:metal ion binding"/>
    <property type="evidence" value="ECO:0007669"/>
    <property type="project" value="UniProtKB-KW"/>
</dbReference>
<sequence length="192" mass="21439">MAASILSEVDFKPLIGHCSCNTSSYTITASPLITHICYCTWCQRESGTICGSNILIESYNFKTNTVEAPGQQVPVLVAGPTPSGYGQTVARCPVCFDGLFKYYGSNRHITYVKAGTLDEESFKRVMAGDRVHIFTSSKPQWINLDQEKESGVGVFEEYYTQAEVWTKEALERRKILQKRIEEEKSTAEAGKE</sequence>
<evidence type="ECO:0000313" key="7">
    <source>
        <dbReference type="Proteomes" id="UP001280581"/>
    </source>
</evidence>
<evidence type="ECO:0000256" key="4">
    <source>
        <dbReference type="ARBA" id="ARBA00023239"/>
    </source>
</evidence>
<evidence type="ECO:0000256" key="2">
    <source>
        <dbReference type="ARBA" id="ARBA00022723"/>
    </source>
</evidence>
<dbReference type="Proteomes" id="UP001280581">
    <property type="component" value="Unassembled WGS sequence"/>
</dbReference>
<feature type="domain" description="CENP-V/GFA" evidence="5">
    <location>
        <begin position="15"/>
        <end position="136"/>
    </location>
</feature>
<dbReference type="Gene3D" id="3.90.1590.10">
    <property type="entry name" value="glutathione-dependent formaldehyde- activating enzyme (gfa)"/>
    <property type="match status" value="1"/>
</dbReference>
<keyword evidence="3" id="KW-0862">Zinc</keyword>
<protein>
    <recommendedName>
        <fullName evidence="5">CENP-V/GFA domain-containing protein</fullName>
    </recommendedName>
</protein>
<comment type="similarity">
    <text evidence="1">Belongs to the Gfa family.</text>
</comment>